<feature type="compositionally biased region" description="Basic and acidic residues" evidence="1">
    <location>
        <begin position="100"/>
        <end position="111"/>
    </location>
</feature>
<comment type="caution">
    <text evidence="2">The sequence shown here is derived from an EMBL/GenBank/DDBJ whole genome shotgun (WGS) entry which is preliminary data.</text>
</comment>
<sequence>MNILRVFAFLPHTCQSSPLTSRNGAGPAHAYSNNLDFQTTAAITAPQVAPRLISVCPPAVPPALTGDERTPAPRRPAQKKKPFLRNMNIEGVKRRDLIRPRHLTPDGETAARRSAHPLWRNMER</sequence>
<evidence type="ECO:0000256" key="1">
    <source>
        <dbReference type="SAM" id="MobiDB-lite"/>
    </source>
</evidence>
<reference evidence="2" key="1">
    <citation type="journal article" date="2023" name="Science">
        <title>Genome structures resolve the early diversification of teleost fishes.</title>
        <authorList>
            <person name="Parey E."/>
            <person name="Louis A."/>
            <person name="Montfort J."/>
            <person name="Bouchez O."/>
            <person name="Roques C."/>
            <person name="Iampietro C."/>
            <person name="Lluch J."/>
            <person name="Castinel A."/>
            <person name="Donnadieu C."/>
            <person name="Desvignes T."/>
            <person name="Floi Bucao C."/>
            <person name="Jouanno E."/>
            <person name="Wen M."/>
            <person name="Mejri S."/>
            <person name="Dirks R."/>
            <person name="Jansen H."/>
            <person name="Henkel C."/>
            <person name="Chen W.J."/>
            <person name="Zahm M."/>
            <person name="Cabau C."/>
            <person name="Klopp C."/>
            <person name="Thompson A.W."/>
            <person name="Robinson-Rechavi M."/>
            <person name="Braasch I."/>
            <person name="Lecointre G."/>
            <person name="Bobe J."/>
            <person name="Postlethwait J.H."/>
            <person name="Berthelot C."/>
            <person name="Roest Crollius H."/>
            <person name="Guiguen Y."/>
        </authorList>
    </citation>
    <scope>NUCLEOTIDE SEQUENCE</scope>
    <source>
        <strain evidence="2">NC1722</strain>
    </source>
</reference>
<dbReference type="EMBL" id="JAINUG010000191">
    <property type="protein sequence ID" value="KAJ8388668.1"/>
    <property type="molecule type" value="Genomic_DNA"/>
</dbReference>
<feature type="region of interest" description="Disordered" evidence="1">
    <location>
        <begin position="63"/>
        <end position="85"/>
    </location>
</feature>
<evidence type="ECO:0000313" key="2">
    <source>
        <dbReference type="EMBL" id="KAJ8388668.1"/>
    </source>
</evidence>
<evidence type="ECO:0000313" key="3">
    <source>
        <dbReference type="Proteomes" id="UP001221898"/>
    </source>
</evidence>
<accession>A0AAD7RR93</accession>
<gene>
    <name evidence="2" type="ORF">AAFF_G00130770</name>
</gene>
<proteinExistence type="predicted"/>
<dbReference type="Proteomes" id="UP001221898">
    <property type="component" value="Unassembled WGS sequence"/>
</dbReference>
<keyword evidence="3" id="KW-1185">Reference proteome</keyword>
<dbReference type="AlphaFoldDB" id="A0AAD7RR93"/>
<feature type="region of interest" description="Disordered" evidence="1">
    <location>
        <begin position="100"/>
        <end position="124"/>
    </location>
</feature>
<protein>
    <submittedName>
        <fullName evidence="2">Uncharacterized protein</fullName>
    </submittedName>
</protein>
<organism evidence="2 3">
    <name type="scientific">Aldrovandia affinis</name>
    <dbReference type="NCBI Taxonomy" id="143900"/>
    <lineage>
        <taxon>Eukaryota</taxon>
        <taxon>Metazoa</taxon>
        <taxon>Chordata</taxon>
        <taxon>Craniata</taxon>
        <taxon>Vertebrata</taxon>
        <taxon>Euteleostomi</taxon>
        <taxon>Actinopterygii</taxon>
        <taxon>Neopterygii</taxon>
        <taxon>Teleostei</taxon>
        <taxon>Notacanthiformes</taxon>
        <taxon>Halosauridae</taxon>
        <taxon>Aldrovandia</taxon>
    </lineage>
</organism>
<name>A0AAD7RR93_9TELE</name>